<evidence type="ECO:0000256" key="1">
    <source>
        <dbReference type="SAM" id="MobiDB-lite"/>
    </source>
</evidence>
<name>A0A0P9A041_DROAN</name>
<dbReference type="AlphaFoldDB" id="A0A0P9A041"/>
<evidence type="ECO:0000313" key="3">
    <source>
        <dbReference type="Proteomes" id="UP000007801"/>
    </source>
</evidence>
<accession>A0A0P9A041</accession>
<proteinExistence type="predicted"/>
<feature type="region of interest" description="Disordered" evidence="1">
    <location>
        <begin position="51"/>
        <end position="74"/>
    </location>
</feature>
<dbReference type="KEGG" id="dan:26514652"/>
<dbReference type="InParanoid" id="A0A0P9A041"/>
<organism evidence="2 3">
    <name type="scientific">Drosophila ananassae</name>
    <name type="common">Fruit fly</name>
    <dbReference type="NCBI Taxonomy" id="7217"/>
    <lineage>
        <taxon>Eukaryota</taxon>
        <taxon>Metazoa</taxon>
        <taxon>Ecdysozoa</taxon>
        <taxon>Arthropoda</taxon>
        <taxon>Hexapoda</taxon>
        <taxon>Insecta</taxon>
        <taxon>Pterygota</taxon>
        <taxon>Neoptera</taxon>
        <taxon>Endopterygota</taxon>
        <taxon>Diptera</taxon>
        <taxon>Brachycera</taxon>
        <taxon>Muscomorpha</taxon>
        <taxon>Ephydroidea</taxon>
        <taxon>Drosophilidae</taxon>
        <taxon>Drosophila</taxon>
        <taxon>Sophophora</taxon>
    </lineage>
</organism>
<keyword evidence="3" id="KW-1185">Reference proteome</keyword>
<gene>
    <name evidence="2" type="primary">Dana\GF27243</name>
    <name evidence="2" type="ORF">GF27243</name>
</gene>
<dbReference type="Proteomes" id="UP000007801">
    <property type="component" value="Unassembled WGS sequence"/>
</dbReference>
<dbReference type="EMBL" id="CH902617">
    <property type="protein sequence ID" value="KPU80173.1"/>
    <property type="molecule type" value="Genomic_DNA"/>
</dbReference>
<reference evidence="2 3" key="1">
    <citation type="journal article" date="2007" name="Nature">
        <title>Evolution of genes and genomes on the Drosophila phylogeny.</title>
        <authorList>
            <consortium name="Drosophila 12 Genomes Consortium"/>
            <person name="Clark A.G."/>
            <person name="Eisen M.B."/>
            <person name="Smith D.R."/>
            <person name="Bergman C.M."/>
            <person name="Oliver B."/>
            <person name="Markow T.A."/>
            <person name="Kaufman T.C."/>
            <person name="Kellis M."/>
            <person name="Gelbart W."/>
            <person name="Iyer V.N."/>
            <person name="Pollard D.A."/>
            <person name="Sackton T.B."/>
            <person name="Larracuente A.M."/>
            <person name="Singh N.D."/>
            <person name="Abad J.P."/>
            <person name="Abt D.N."/>
            <person name="Adryan B."/>
            <person name="Aguade M."/>
            <person name="Akashi H."/>
            <person name="Anderson W.W."/>
            <person name="Aquadro C.F."/>
            <person name="Ardell D.H."/>
            <person name="Arguello R."/>
            <person name="Artieri C.G."/>
            <person name="Barbash D.A."/>
            <person name="Barker D."/>
            <person name="Barsanti P."/>
            <person name="Batterham P."/>
            <person name="Batzoglou S."/>
            <person name="Begun D."/>
            <person name="Bhutkar A."/>
            <person name="Blanco E."/>
            <person name="Bosak S.A."/>
            <person name="Bradley R.K."/>
            <person name="Brand A.D."/>
            <person name="Brent M.R."/>
            <person name="Brooks A.N."/>
            <person name="Brown R.H."/>
            <person name="Butlin R.K."/>
            <person name="Caggese C."/>
            <person name="Calvi B.R."/>
            <person name="Bernardo de Carvalho A."/>
            <person name="Caspi A."/>
            <person name="Castrezana S."/>
            <person name="Celniker S.E."/>
            <person name="Chang J.L."/>
            <person name="Chapple C."/>
            <person name="Chatterji S."/>
            <person name="Chinwalla A."/>
            <person name="Civetta A."/>
            <person name="Clifton S.W."/>
            <person name="Comeron J.M."/>
            <person name="Costello J.C."/>
            <person name="Coyne J.A."/>
            <person name="Daub J."/>
            <person name="David R.G."/>
            <person name="Delcher A.L."/>
            <person name="Delehaunty K."/>
            <person name="Do C.B."/>
            <person name="Ebling H."/>
            <person name="Edwards K."/>
            <person name="Eickbush T."/>
            <person name="Evans J.D."/>
            <person name="Filipski A."/>
            <person name="Findeiss S."/>
            <person name="Freyhult E."/>
            <person name="Fulton L."/>
            <person name="Fulton R."/>
            <person name="Garcia A.C."/>
            <person name="Gardiner A."/>
            <person name="Garfield D.A."/>
            <person name="Garvin B.E."/>
            <person name="Gibson G."/>
            <person name="Gilbert D."/>
            <person name="Gnerre S."/>
            <person name="Godfrey J."/>
            <person name="Good R."/>
            <person name="Gotea V."/>
            <person name="Gravely B."/>
            <person name="Greenberg A.J."/>
            <person name="Griffiths-Jones S."/>
            <person name="Gross S."/>
            <person name="Guigo R."/>
            <person name="Gustafson E.A."/>
            <person name="Haerty W."/>
            <person name="Hahn M.W."/>
            <person name="Halligan D.L."/>
            <person name="Halpern A.L."/>
            <person name="Halter G.M."/>
            <person name="Han M.V."/>
            <person name="Heger A."/>
            <person name="Hillier L."/>
            <person name="Hinrichs A.S."/>
            <person name="Holmes I."/>
            <person name="Hoskins R.A."/>
            <person name="Hubisz M.J."/>
            <person name="Hultmark D."/>
            <person name="Huntley M.A."/>
            <person name="Jaffe D.B."/>
            <person name="Jagadeeshan S."/>
            <person name="Jeck W.R."/>
            <person name="Johnson J."/>
            <person name="Jones C.D."/>
            <person name="Jordan W.C."/>
            <person name="Karpen G.H."/>
            <person name="Kataoka E."/>
            <person name="Keightley P.D."/>
            <person name="Kheradpour P."/>
            <person name="Kirkness E.F."/>
            <person name="Koerich L.B."/>
            <person name="Kristiansen K."/>
            <person name="Kudrna D."/>
            <person name="Kulathinal R.J."/>
            <person name="Kumar S."/>
            <person name="Kwok R."/>
            <person name="Lander E."/>
            <person name="Langley C.H."/>
            <person name="Lapoint R."/>
            <person name="Lazzaro B.P."/>
            <person name="Lee S.J."/>
            <person name="Levesque L."/>
            <person name="Li R."/>
            <person name="Lin C.F."/>
            <person name="Lin M.F."/>
            <person name="Lindblad-Toh K."/>
            <person name="Llopart A."/>
            <person name="Long M."/>
            <person name="Low L."/>
            <person name="Lozovsky E."/>
            <person name="Lu J."/>
            <person name="Luo M."/>
            <person name="Machado C.A."/>
            <person name="Makalowski W."/>
            <person name="Marzo M."/>
            <person name="Matsuda M."/>
            <person name="Matzkin L."/>
            <person name="McAllister B."/>
            <person name="McBride C.S."/>
            <person name="McKernan B."/>
            <person name="McKernan K."/>
            <person name="Mendez-Lago M."/>
            <person name="Minx P."/>
            <person name="Mollenhauer M.U."/>
            <person name="Montooth K."/>
            <person name="Mount S.M."/>
            <person name="Mu X."/>
            <person name="Myers E."/>
            <person name="Negre B."/>
            <person name="Newfeld S."/>
            <person name="Nielsen R."/>
            <person name="Noor M.A."/>
            <person name="O'Grady P."/>
            <person name="Pachter L."/>
            <person name="Papaceit M."/>
            <person name="Parisi M.J."/>
            <person name="Parisi M."/>
            <person name="Parts L."/>
            <person name="Pedersen J.S."/>
            <person name="Pesole G."/>
            <person name="Phillippy A.M."/>
            <person name="Ponting C.P."/>
            <person name="Pop M."/>
            <person name="Porcelli D."/>
            <person name="Powell J.R."/>
            <person name="Prohaska S."/>
            <person name="Pruitt K."/>
            <person name="Puig M."/>
            <person name="Quesneville H."/>
            <person name="Ram K.R."/>
            <person name="Rand D."/>
            <person name="Rasmussen M.D."/>
            <person name="Reed L.K."/>
            <person name="Reenan R."/>
            <person name="Reily A."/>
            <person name="Remington K.A."/>
            <person name="Rieger T.T."/>
            <person name="Ritchie M.G."/>
            <person name="Robin C."/>
            <person name="Rogers Y.H."/>
            <person name="Rohde C."/>
            <person name="Rozas J."/>
            <person name="Rubenfield M.J."/>
            <person name="Ruiz A."/>
            <person name="Russo S."/>
            <person name="Salzberg S.L."/>
            <person name="Sanchez-Gracia A."/>
            <person name="Saranga D.J."/>
            <person name="Sato H."/>
            <person name="Schaeffer S.W."/>
            <person name="Schatz M.C."/>
            <person name="Schlenke T."/>
            <person name="Schwartz R."/>
            <person name="Segarra C."/>
            <person name="Singh R.S."/>
            <person name="Sirot L."/>
            <person name="Sirota M."/>
            <person name="Sisneros N.B."/>
            <person name="Smith C.D."/>
            <person name="Smith T.F."/>
            <person name="Spieth J."/>
            <person name="Stage D.E."/>
            <person name="Stark A."/>
            <person name="Stephan W."/>
            <person name="Strausberg R.L."/>
            <person name="Strempel S."/>
            <person name="Sturgill D."/>
            <person name="Sutton G."/>
            <person name="Sutton G.G."/>
            <person name="Tao W."/>
            <person name="Teichmann S."/>
            <person name="Tobari Y.N."/>
            <person name="Tomimura Y."/>
            <person name="Tsolas J.M."/>
            <person name="Valente V.L."/>
            <person name="Venter E."/>
            <person name="Venter J.C."/>
            <person name="Vicario S."/>
            <person name="Vieira F.G."/>
            <person name="Vilella A.J."/>
            <person name="Villasante A."/>
            <person name="Walenz B."/>
            <person name="Wang J."/>
            <person name="Wasserman M."/>
            <person name="Watts T."/>
            <person name="Wilson D."/>
            <person name="Wilson R.K."/>
            <person name="Wing R.A."/>
            <person name="Wolfner M.F."/>
            <person name="Wong A."/>
            <person name="Wong G.K."/>
            <person name="Wu C.I."/>
            <person name="Wu G."/>
            <person name="Yamamoto D."/>
            <person name="Yang H.P."/>
            <person name="Yang S.P."/>
            <person name="Yorke J.A."/>
            <person name="Yoshida K."/>
            <person name="Zdobnov E."/>
            <person name="Zhang P."/>
            <person name="Zhang Y."/>
            <person name="Zimin A.V."/>
            <person name="Baldwin J."/>
            <person name="Abdouelleil A."/>
            <person name="Abdulkadir J."/>
            <person name="Abebe A."/>
            <person name="Abera B."/>
            <person name="Abreu J."/>
            <person name="Acer S.C."/>
            <person name="Aftuck L."/>
            <person name="Alexander A."/>
            <person name="An P."/>
            <person name="Anderson E."/>
            <person name="Anderson S."/>
            <person name="Arachi H."/>
            <person name="Azer M."/>
            <person name="Bachantsang P."/>
            <person name="Barry A."/>
            <person name="Bayul T."/>
            <person name="Berlin A."/>
            <person name="Bessette D."/>
            <person name="Bloom T."/>
            <person name="Blye J."/>
            <person name="Boguslavskiy L."/>
            <person name="Bonnet C."/>
            <person name="Boukhgalter B."/>
            <person name="Bourzgui I."/>
            <person name="Brown A."/>
            <person name="Cahill P."/>
            <person name="Channer S."/>
            <person name="Cheshatsang Y."/>
            <person name="Chuda L."/>
            <person name="Citroen M."/>
            <person name="Collymore A."/>
            <person name="Cooke P."/>
            <person name="Costello M."/>
            <person name="D'Aco K."/>
            <person name="Daza R."/>
            <person name="De Haan G."/>
            <person name="DeGray S."/>
            <person name="DeMaso C."/>
            <person name="Dhargay N."/>
            <person name="Dooley K."/>
            <person name="Dooley E."/>
            <person name="Doricent M."/>
            <person name="Dorje P."/>
            <person name="Dorjee K."/>
            <person name="Dupes A."/>
            <person name="Elong R."/>
            <person name="Falk J."/>
            <person name="Farina A."/>
            <person name="Faro S."/>
            <person name="Ferguson D."/>
            <person name="Fisher S."/>
            <person name="Foley C.D."/>
            <person name="Franke A."/>
            <person name="Friedrich D."/>
            <person name="Gadbois L."/>
            <person name="Gearin G."/>
            <person name="Gearin C.R."/>
            <person name="Giannoukos G."/>
            <person name="Goode T."/>
            <person name="Graham J."/>
            <person name="Grandbois E."/>
            <person name="Grewal S."/>
            <person name="Gyaltsen K."/>
            <person name="Hafez N."/>
            <person name="Hagos B."/>
            <person name="Hall J."/>
            <person name="Henson C."/>
            <person name="Hollinger A."/>
            <person name="Honan T."/>
            <person name="Huard M.D."/>
            <person name="Hughes L."/>
            <person name="Hurhula B."/>
            <person name="Husby M.E."/>
            <person name="Kamat A."/>
            <person name="Kanga B."/>
            <person name="Kashin S."/>
            <person name="Khazanovich D."/>
            <person name="Kisner P."/>
            <person name="Lance K."/>
            <person name="Lara M."/>
            <person name="Lee W."/>
            <person name="Lennon N."/>
            <person name="Letendre F."/>
            <person name="LeVine R."/>
            <person name="Lipovsky A."/>
            <person name="Liu X."/>
            <person name="Liu J."/>
            <person name="Liu S."/>
            <person name="Lokyitsang T."/>
            <person name="Lokyitsang Y."/>
            <person name="Lubonja R."/>
            <person name="Lui A."/>
            <person name="MacDonald P."/>
            <person name="Magnisalis V."/>
            <person name="Maru K."/>
            <person name="Matthews C."/>
            <person name="McCusker W."/>
            <person name="McDonough S."/>
            <person name="Mehta T."/>
            <person name="Meldrim J."/>
            <person name="Meneus L."/>
            <person name="Mihai O."/>
            <person name="Mihalev A."/>
            <person name="Mihova T."/>
            <person name="Mittelman R."/>
            <person name="Mlenga V."/>
            <person name="Montmayeur A."/>
            <person name="Mulrain L."/>
            <person name="Navidi A."/>
            <person name="Naylor J."/>
            <person name="Negash T."/>
            <person name="Nguyen T."/>
            <person name="Nguyen N."/>
            <person name="Nicol R."/>
            <person name="Norbu C."/>
            <person name="Norbu N."/>
            <person name="Novod N."/>
            <person name="O'Neill B."/>
            <person name="Osman S."/>
            <person name="Markiewicz E."/>
            <person name="Oyono O.L."/>
            <person name="Patti C."/>
            <person name="Phunkhang P."/>
            <person name="Pierre F."/>
            <person name="Priest M."/>
            <person name="Raghuraman S."/>
            <person name="Rege F."/>
            <person name="Reyes R."/>
            <person name="Rise C."/>
            <person name="Rogov P."/>
            <person name="Ross K."/>
            <person name="Ryan E."/>
            <person name="Settipalli S."/>
            <person name="Shea T."/>
            <person name="Sherpa N."/>
            <person name="Shi L."/>
            <person name="Shih D."/>
            <person name="Sparrow T."/>
            <person name="Spaulding J."/>
            <person name="Stalker J."/>
            <person name="Stange-Thomann N."/>
            <person name="Stavropoulos S."/>
            <person name="Stone C."/>
            <person name="Strader C."/>
            <person name="Tesfaye S."/>
            <person name="Thomson T."/>
            <person name="Thoulutsang Y."/>
            <person name="Thoulutsang D."/>
            <person name="Topham K."/>
            <person name="Topping I."/>
            <person name="Tsamla T."/>
            <person name="Vassiliev H."/>
            <person name="Vo A."/>
            <person name="Wangchuk T."/>
            <person name="Wangdi T."/>
            <person name="Weiand M."/>
            <person name="Wilkinson J."/>
            <person name="Wilson A."/>
            <person name="Yadav S."/>
            <person name="Young G."/>
            <person name="Yu Q."/>
            <person name="Zembek L."/>
            <person name="Zhong D."/>
            <person name="Zimmer A."/>
            <person name="Zwirko Z."/>
            <person name="Jaffe D.B."/>
            <person name="Alvarez P."/>
            <person name="Brockman W."/>
            <person name="Butler J."/>
            <person name="Chin C."/>
            <person name="Gnerre S."/>
            <person name="Grabherr M."/>
            <person name="Kleber M."/>
            <person name="Mauceli E."/>
            <person name="MacCallum I."/>
        </authorList>
    </citation>
    <scope>NUCLEOTIDE SEQUENCE [LARGE SCALE GENOMIC DNA]</scope>
    <source>
        <strain evidence="3">Tucson 14024-0371.13</strain>
    </source>
</reference>
<evidence type="ECO:0000313" key="2">
    <source>
        <dbReference type="EMBL" id="KPU80173.1"/>
    </source>
</evidence>
<protein>
    <submittedName>
        <fullName evidence="2">Uncharacterized protein</fullName>
    </submittedName>
</protein>
<feature type="compositionally biased region" description="Acidic residues" evidence="1">
    <location>
        <begin position="56"/>
        <end position="71"/>
    </location>
</feature>
<sequence>MNENTHMEICSEFLSSLAENFIEYAAATQNCVTLTGKKDKKKYKKQSLRIMGFQDGNDDDDDEEEEEEEDATAAQALCKKKEEELEGGVEKLRQTTTLLLSAKYSP</sequence>